<sequence>MVERRLDSFGLDRWLLGLAFLAGALGVVALKLTDLPQWAPALYAACVIVAYAGLTWGLRSARLEPEQIGDNAYYLGFVLTLCSLAYTLWALGEVEAEAAFIAEVVSGFGVALTSTVVGVAVRVFLMQFRLDLVAREREAQMALGEAMSAFRAELAEVIRGTRYMGVEIRQTLAQHHEELAAQDAARTRDATDRMMTAFEEAMARFADRAETLDRTLAERAETTVAEAAGRLAGLSDSASRGAEARAAALEARLDEASVRAVTAAEARLEATLARFEAAVNRASASLSGATQGIGQAALAELRAHRAEIRAEIAAAMALTKAANDRPHPAKAEDR</sequence>
<organism evidence="3 5">
    <name type="scientific">Jannaschia seohaensis</name>
    <dbReference type="NCBI Taxonomy" id="475081"/>
    <lineage>
        <taxon>Bacteria</taxon>
        <taxon>Pseudomonadati</taxon>
        <taxon>Pseudomonadota</taxon>
        <taxon>Alphaproteobacteria</taxon>
        <taxon>Rhodobacterales</taxon>
        <taxon>Roseobacteraceae</taxon>
        <taxon>Jannaschia</taxon>
    </lineage>
</organism>
<dbReference type="OrthoDB" id="7539266at2"/>
<feature type="transmembrane region" description="Helical" evidence="1">
    <location>
        <begin position="71"/>
        <end position="92"/>
    </location>
</feature>
<dbReference type="EMBL" id="UETC01000005">
    <property type="protein sequence ID" value="SSA46866.1"/>
    <property type="molecule type" value="Genomic_DNA"/>
</dbReference>
<feature type="transmembrane region" description="Helical" evidence="1">
    <location>
        <begin position="98"/>
        <end position="125"/>
    </location>
</feature>
<keyword evidence="1" id="KW-1133">Transmembrane helix</keyword>
<keyword evidence="4" id="KW-1185">Reference proteome</keyword>
<reference evidence="2 4" key="2">
    <citation type="submission" date="2018-03" db="EMBL/GenBank/DDBJ databases">
        <title>Genomic Encyclopedia of Archaeal and Bacterial Type Strains, Phase II (KMG-II): from individual species to whole genera.</title>
        <authorList>
            <person name="Goeker M."/>
        </authorList>
    </citation>
    <scope>NUCLEOTIDE SEQUENCE [LARGE SCALE GENOMIC DNA]</scope>
    <source>
        <strain evidence="2 4">DSM 25227</strain>
    </source>
</reference>
<gene>
    <name evidence="2" type="ORF">BCF38_105327</name>
    <name evidence="3" type="ORF">SAMN05421539_105327</name>
</gene>
<evidence type="ECO:0000313" key="2">
    <source>
        <dbReference type="EMBL" id="PWJ18338.1"/>
    </source>
</evidence>
<dbReference type="RefSeq" id="WP_109564798.1">
    <property type="nucleotide sequence ID" value="NZ_QGDJ01000005.1"/>
</dbReference>
<protein>
    <submittedName>
        <fullName evidence="3">Uncharacterized protein</fullName>
    </submittedName>
</protein>
<keyword evidence="1" id="KW-0812">Transmembrane</keyword>
<keyword evidence="1" id="KW-0472">Membrane</keyword>
<evidence type="ECO:0000313" key="5">
    <source>
        <dbReference type="Proteomes" id="UP000251571"/>
    </source>
</evidence>
<dbReference type="Proteomes" id="UP000245839">
    <property type="component" value="Unassembled WGS sequence"/>
</dbReference>
<proteinExistence type="predicted"/>
<feature type="transmembrane region" description="Helical" evidence="1">
    <location>
        <begin position="14"/>
        <end position="32"/>
    </location>
</feature>
<dbReference type="Proteomes" id="UP000251571">
    <property type="component" value="Unassembled WGS sequence"/>
</dbReference>
<evidence type="ECO:0000313" key="3">
    <source>
        <dbReference type="EMBL" id="SSA46866.1"/>
    </source>
</evidence>
<evidence type="ECO:0000313" key="4">
    <source>
        <dbReference type="Proteomes" id="UP000245839"/>
    </source>
</evidence>
<dbReference type="AlphaFoldDB" id="A0A2Y9AS17"/>
<evidence type="ECO:0000256" key="1">
    <source>
        <dbReference type="SAM" id="Phobius"/>
    </source>
</evidence>
<name>A0A2Y9AS17_9RHOB</name>
<dbReference type="EMBL" id="QGDJ01000005">
    <property type="protein sequence ID" value="PWJ18338.1"/>
    <property type="molecule type" value="Genomic_DNA"/>
</dbReference>
<accession>A0A2Y9AS17</accession>
<reference evidence="3 5" key="1">
    <citation type="submission" date="2016-10" db="EMBL/GenBank/DDBJ databases">
        <authorList>
            <person name="Cai Z."/>
        </authorList>
    </citation>
    <scope>NUCLEOTIDE SEQUENCE [LARGE SCALE GENOMIC DNA]</scope>
    <source>
        <strain evidence="3 5">DSM 25227</strain>
    </source>
</reference>
<feature type="transmembrane region" description="Helical" evidence="1">
    <location>
        <begin position="38"/>
        <end position="59"/>
    </location>
</feature>